<dbReference type="InterPro" id="IPR050863">
    <property type="entry name" value="CenT-Element_Derived"/>
</dbReference>
<dbReference type="PANTHER" id="PTHR19303:SF71">
    <property type="entry name" value="ZINC FINGER PHD-TYPE DOMAIN-CONTAINING PROTEIN"/>
    <property type="match status" value="1"/>
</dbReference>
<evidence type="ECO:0000313" key="3">
    <source>
        <dbReference type="Proteomes" id="UP000691718"/>
    </source>
</evidence>
<dbReference type="EMBL" id="CAJQZP010000693">
    <property type="protein sequence ID" value="CAG4979283.1"/>
    <property type="molecule type" value="Genomic_DNA"/>
</dbReference>
<sequence length="324" mass="37422">MICIYIPKPGAKCYKKYDDQVIKQALDEIALTNNSLSAVAEKYNIANSVLCRHKNREMKPHGRPTALTKDEELYLVEHLNICGDWGYPLDTTDLRYIIKMYLDSMNIRHKIFKNNMPGIDYVNAFMKRHANKLWKRICRNIKRDSAAVSSDIIKEYFGKLAKSLENVPTQNIINYDETNLRDDPGRKKVILRRGCKYPERVVDHSKGSISLMMSATADSIFLPPCVVFKAAHLYDSWMMRGPHNAKFNRSSSSWFDGDIFEDWVKTIVIPFWEKKEGKKILIGDNLSSHLSVDVIKLCQEKDIHFIFLPANSTHLTQAPRRCSF</sequence>
<keyword evidence="3" id="KW-1185">Reference proteome</keyword>
<dbReference type="AlphaFoldDB" id="A0A8S3WT13"/>
<reference evidence="2" key="1">
    <citation type="submission" date="2021-04" db="EMBL/GenBank/DDBJ databases">
        <authorList>
            <person name="Tunstrom K."/>
        </authorList>
    </citation>
    <scope>NUCLEOTIDE SEQUENCE</scope>
</reference>
<gene>
    <name evidence="2" type="ORF">PAPOLLO_LOCUS9878</name>
</gene>
<dbReference type="Proteomes" id="UP000691718">
    <property type="component" value="Unassembled WGS sequence"/>
</dbReference>
<dbReference type="GO" id="GO:0005634">
    <property type="term" value="C:nucleus"/>
    <property type="evidence" value="ECO:0007669"/>
    <property type="project" value="TreeGrafter"/>
</dbReference>
<proteinExistence type="predicted"/>
<organism evidence="2 3">
    <name type="scientific">Parnassius apollo</name>
    <name type="common">Apollo butterfly</name>
    <name type="synonym">Papilio apollo</name>
    <dbReference type="NCBI Taxonomy" id="110799"/>
    <lineage>
        <taxon>Eukaryota</taxon>
        <taxon>Metazoa</taxon>
        <taxon>Ecdysozoa</taxon>
        <taxon>Arthropoda</taxon>
        <taxon>Hexapoda</taxon>
        <taxon>Insecta</taxon>
        <taxon>Pterygota</taxon>
        <taxon>Neoptera</taxon>
        <taxon>Endopterygota</taxon>
        <taxon>Lepidoptera</taxon>
        <taxon>Glossata</taxon>
        <taxon>Ditrysia</taxon>
        <taxon>Papilionoidea</taxon>
        <taxon>Papilionidae</taxon>
        <taxon>Parnassiinae</taxon>
        <taxon>Parnassini</taxon>
        <taxon>Parnassius</taxon>
        <taxon>Parnassius</taxon>
    </lineage>
</organism>
<dbReference type="Pfam" id="PF03184">
    <property type="entry name" value="DDE_1"/>
    <property type="match status" value="1"/>
</dbReference>
<dbReference type="GO" id="GO:0003677">
    <property type="term" value="F:DNA binding"/>
    <property type="evidence" value="ECO:0007669"/>
    <property type="project" value="TreeGrafter"/>
</dbReference>
<dbReference type="OrthoDB" id="10065929at2759"/>
<comment type="caution">
    <text evidence="2">The sequence shown here is derived from an EMBL/GenBank/DDBJ whole genome shotgun (WGS) entry which is preliminary data.</text>
</comment>
<protein>
    <submittedName>
        <fullName evidence="2">(apollo) hypothetical protein</fullName>
    </submittedName>
</protein>
<evidence type="ECO:0000313" key="2">
    <source>
        <dbReference type="EMBL" id="CAG4979283.1"/>
    </source>
</evidence>
<feature type="domain" description="DDE-1" evidence="1">
    <location>
        <begin position="209"/>
        <end position="317"/>
    </location>
</feature>
<accession>A0A8S3WT13</accession>
<name>A0A8S3WT13_PARAO</name>
<evidence type="ECO:0000259" key="1">
    <source>
        <dbReference type="Pfam" id="PF03184"/>
    </source>
</evidence>
<dbReference type="InterPro" id="IPR004875">
    <property type="entry name" value="DDE_SF_endonuclease_dom"/>
</dbReference>
<dbReference type="PANTHER" id="PTHR19303">
    <property type="entry name" value="TRANSPOSON"/>
    <property type="match status" value="1"/>
</dbReference>